<evidence type="ECO:0000313" key="3">
    <source>
        <dbReference type="EMBL" id="OYP56950.1"/>
    </source>
</evidence>
<comment type="caution">
    <text evidence="2">The sequence shown here is derived from an EMBL/GenBank/DDBJ whole genome shotgun (WGS) entry which is preliminary data.</text>
</comment>
<reference evidence="3 4" key="1">
    <citation type="submission" date="2017-08" db="EMBL/GenBank/DDBJ databases">
        <title>Comparative genomics of non-oral Prevotella species.</title>
        <authorList>
            <person name="Accetto T."/>
            <person name="Nograsek B."/>
            <person name="Avgustin G."/>
        </authorList>
    </citation>
    <scope>NUCLEOTIDE SEQUENCE [LARGE SCALE GENOMIC DNA]</scope>
    <source>
        <strain evidence="3 4">TC1-1</strain>
    </source>
</reference>
<dbReference type="PANTHER" id="PTHR22916:SF3">
    <property type="entry name" value="UDP-GLCNAC:BETAGAL BETA-1,3-N-ACETYLGLUCOSAMINYLTRANSFERASE-LIKE PROTEIN 1"/>
    <property type="match status" value="1"/>
</dbReference>
<dbReference type="AlphaFoldDB" id="A0AA37I1Q8"/>
<reference evidence="2" key="2">
    <citation type="submission" date="2021-08" db="EMBL/GenBank/DDBJ databases">
        <title>Prevotella lacticifex sp. nov., isolated from rumen of cow.</title>
        <authorList>
            <person name="Shinkai T."/>
            <person name="Ikeyama N."/>
            <person name="Kumagai M."/>
            <person name="Ohmori H."/>
            <person name="Sakamoto M."/>
            <person name="Ohkuma M."/>
            <person name="Mitsumori M."/>
        </authorList>
    </citation>
    <scope>NUCLEOTIDE SEQUENCE</scope>
    <source>
        <strain evidence="2">DSM 11371</strain>
    </source>
</reference>
<dbReference type="RefSeq" id="WP_006283484.1">
    <property type="nucleotide sequence ID" value="NZ_BPTR01000001.1"/>
</dbReference>
<dbReference type="SUPFAM" id="SSF53448">
    <property type="entry name" value="Nucleotide-diphospho-sugar transferases"/>
    <property type="match status" value="1"/>
</dbReference>
<dbReference type="InterPro" id="IPR029044">
    <property type="entry name" value="Nucleotide-diphossugar_trans"/>
</dbReference>
<gene>
    <name evidence="3" type="ORF">CIK91_01725</name>
    <name evidence="2" type="ORF">PRRU23_11350</name>
</gene>
<dbReference type="Gene3D" id="3.90.550.10">
    <property type="entry name" value="Spore Coat Polysaccharide Biosynthesis Protein SpsA, Chain A"/>
    <property type="match status" value="1"/>
</dbReference>
<organism evidence="2 5">
    <name type="scientific">Segatella bryantii</name>
    <name type="common">Prevotella bryantii</name>
    <dbReference type="NCBI Taxonomy" id="77095"/>
    <lineage>
        <taxon>Bacteria</taxon>
        <taxon>Pseudomonadati</taxon>
        <taxon>Bacteroidota</taxon>
        <taxon>Bacteroidia</taxon>
        <taxon>Bacteroidales</taxon>
        <taxon>Prevotellaceae</taxon>
        <taxon>Segatella</taxon>
    </lineage>
</organism>
<keyword evidence="4" id="KW-1185">Reference proteome</keyword>
<evidence type="ECO:0000313" key="5">
    <source>
        <dbReference type="Proteomes" id="UP000887043"/>
    </source>
</evidence>
<dbReference type="GeneID" id="72479506"/>
<dbReference type="PANTHER" id="PTHR22916">
    <property type="entry name" value="GLYCOSYLTRANSFERASE"/>
    <property type="match status" value="1"/>
</dbReference>
<dbReference type="InterPro" id="IPR001173">
    <property type="entry name" value="Glyco_trans_2-like"/>
</dbReference>
<dbReference type="CDD" id="cd00761">
    <property type="entry name" value="Glyco_tranf_GTA_type"/>
    <property type="match status" value="1"/>
</dbReference>
<dbReference type="EMBL" id="NPJF01000015">
    <property type="protein sequence ID" value="OYP56950.1"/>
    <property type="molecule type" value="Genomic_DNA"/>
</dbReference>
<dbReference type="EMBL" id="BPTR01000001">
    <property type="protein sequence ID" value="GJG27435.1"/>
    <property type="molecule type" value="Genomic_DNA"/>
</dbReference>
<protein>
    <submittedName>
        <fullName evidence="3">Glycosyltransferase family 2 protein</fullName>
    </submittedName>
</protein>
<evidence type="ECO:0000313" key="4">
    <source>
        <dbReference type="Proteomes" id="UP000216189"/>
    </source>
</evidence>
<feature type="domain" description="Glycosyltransferase 2-like" evidence="1">
    <location>
        <begin position="4"/>
        <end position="138"/>
    </location>
</feature>
<dbReference type="Proteomes" id="UP000887043">
    <property type="component" value="Unassembled WGS sequence"/>
</dbReference>
<accession>A0AA37I1Q8</accession>
<dbReference type="Pfam" id="PF00535">
    <property type="entry name" value="Glycos_transf_2"/>
    <property type="match status" value="1"/>
</dbReference>
<dbReference type="GO" id="GO:0016758">
    <property type="term" value="F:hexosyltransferase activity"/>
    <property type="evidence" value="ECO:0007669"/>
    <property type="project" value="UniProtKB-ARBA"/>
</dbReference>
<evidence type="ECO:0000313" key="2">
    <source>
        <dbReference type="EMBL" id="GJG27435.1"/>
    </source>
</evidence>
<name>A0AA37I1Q8_SEGBR</name>
<sequence>MLLSILIAVYQAEEWLPRCLDSIFGQDISDVEVIVVDDGSKDRSLEIALKYKEKYPELRVFSKNNEGVAATRNVLLQYAKGEYLWFVDADDYICPDSLILIKEYLRKHKIIDFLTLRFSRDKLILPYSDHLFQGNGVNYLLQREPNGYLWAKIIKRQVIEDHNIRFNSKLFSQEDWLFLLEIYPHVNELHETNILAYQYCTDNEHSVMRENTKENNLQHVKSSILVLTLFKNFIAQYREQKIFKPFSRILNTSAAGLLYCILPLQWNKEDVNQVISQLQSAGIYPIGDTGKWKYNLFLKIANHKFLFNLLVLLKKL</sequence>
<proteinExistence type="predicted"/>
<evidence type="ECO:0000259" key="1">
    <source>
        <dbReference type="Pfam" id="PF00535"/>
    </source>
</evidence>
<dbReference type="Proteomes" id="UP000216189">
    <property type="component" value="Unassembled WGS sequence"/>
</dbReference>